<accession>A0A4Z2IA10</accession>
<gene>
    <name evidence="2" type="ORF">EYF80_015599</name>
</gene>
<dbReference type="Proteomes" id="UP000314294">
    <property type="component" value="Unassembled WGS sequence"/>
</dbReference>
<proteinExistence type="predicted"/>
<organism evidence="2 3">
    <name type="scientific">Liparis tanakae</name>
    <name type="common">Tanaka's snailfish</name>
    <dbReference type="NCBI Taxonomy" id="230148"/>
    <lineage>
        <taxon>Eukaryota</taxon>
        <taxon>Metazoa</taxon>
        <taxon>Chordata</taxon>
        <taxon>Craniata</taxon>
        <taxon>Vertebrata</taxon>
        <taxon>Euteleostomi</taxon>
        <taxon>Actinopterygii</taxon>
        <taxon>Neopterygii</taxon>
        <taxon>Teleostei</taxon>
        <taxon>Neoteleostei</taxon>
        <taxon>Acanthomorphata</taxon>
        <taxon>Eupercaria</taxon>
        <taxon>Perciformes</taxon>
        <taxon>Cottioidei</taxon>
        <taxon>Cottales</taxon>
        <taxon>Liparidae</taxon>
        <taxon>Liparis</taxon>
    </lineage>
</organism>
<dbReference type="AlphaFoldDB" id="A0A4Z2IA10"/>
<name>A0A4Z2IA10_9TELE</name>
<feature type="region of interest" description="Disordered" evidence="1">
    <location>
        <begin position="37"/>
        <end position="60"/>
    </location>
</feature>
<comment type="caution">
    <text evidence="2">The sequence shown here is derived from an EMBL/GenBank/DDBJ whole genome shotgun (WGS) entry which is preliminary data.</text>
</comment>
<evidence type="ECO:0000313" key="3">
    <source>
        <dbReference type="Proteomes" id="UP000314294"/>
    </source>
</evidence>
<keyword evidence="3" id="KW-1185">Reference proteome</keyword>
<evidence type="ECO:0000313" key="2">
    <source>
        <dbReference type="EMBL" id="TNN74154.1"/>
    </source>
</evidence>
<dbReference type="EMBL" id="SRLO01000117">
    <property type="protein sequence ID" value="TNN74154.1"/>
    <property type="molecule type" value="Genomic_DNA"/>
</dbReference>
<evidence type="ECO:0000256" key="1">
    <source>
        <dbReference type="SAM" id="MobiDB-lite"/>
    </source>
</evidence>
<reference evidence="2 3" key="1">
    <citation type="submission" date="2019-03" db="EMBL/GenBank/DDBJ databases">
        <title>First draft genome of Liparis tanakae, snailfish: a comprehensive survey of snailfish specific genes.</title>
        <authorList>
            <person name="Kim W."/>
            <person name="Song I."/>
            <person name="Jeong J.-H."/>
            <person name="Kim D."/>
            <person name="Kim S."/>
            <person name="Ryu S."/>
            <person name="Song J.Y."/>
            <person name="Lee S.K."/>
        </authorList>
    </citation>
    <scope>NUCLEOTIDE SEQUENCE [LARGE SCALE GENOMIC DNA]</scope>
    <source>
        <tissue evidence="2">Muscle</tissue>
    </source>
</reference>
<sequence length="72" mass="7039">MSRSHCGVRAGALGLLGSSELSLGSLGLWGSGVPSQDLEGKGGGLNATPPSERVGTTGFLSAEARKGIEVGG</sequence>
<protein>
    <submittedName>
        <fullName evidence="2">Uncharacterized protein</fullName>
    </submittedName>
</protein>